<dbReference type="InterPro" id="IPR036102">
    <property type="entry name" value="OsmC/Ohrsf"/>
</dbReference>
<dbReference type="Gene3D" id="3.30.300.20">
    <property type="match status" value="1"/>
</dbReference>
<dbReference type="SUPFAM" id="SSF53474">
    <property type="entry name" value="alpha/beta-Hydrolases"/>
    <property type="match status" value="1"/>
</dbReference>
<evidence type="ECO:0000313" key="3">
    <source>
        <dbReference type="Proteomes" id="UP000050454"/>
    </source>
</evidence>
<dbReference type="InterPro" id="IPR022742">
    <property type="entry name" value="Hydrolase_4"/>
</dbReference>
<feature type="domain" description="Serine aminopeptidase S33" evidence="1">
    <location>
        <begin position="47"/>
        <end position="133"/>
    </location>
</feature>
<dbReference type="Pfam" id="PF02566">
    <property type="entry name" value="OsmC"/>
    <property type="match status" value="1"/>
</dbReference>
<dbReference type="EMBL" id="LGTQ01000009">
    <property type="protein sequence ID" value="KPM47893.1"/>
    <property type="molecule type" value="Genomic_DNA"/>
</dbReference>
<protein>
    <submittedName>
        <fullName evidence="2">Osmotically inducible protein C</fullName>
    </submittedName>
</protein>
<organism evidence="2 3">
    <name type="scientific">Jiulongibacter sediminis</name>
    <dbReference type="NCBI Taxonomy" id="1605367"/>
    <lineage>
        <taxon>Bacteria</taxon>
        <taxon>Pseudomonadati</taxon>
        <taxon>Bacteroidota</taxon>
        <taxon>Cytophagia</taxon>
        <taxon>Cytophagales</taxon>
        <taxon>Leadbetterellaceae</taxon>
        <taxon>Jiulongibacter</taxon>
    </lineage>
</organism>
<dbReference type="Pfam" id="PF12146">
    <property type="entry name" value="Hydrolase_4"/>
    <property type="match status" value="1"/>
</dbReference>
<dbReference type="InterPro" id="IPR015946">
    <property type="entry name" value="KH_dom-like_a/b"/>
</dbReference>
<sequence>MKSNHLTIVNSKGIELKASLELPANERPWRYAIFAHCFTCSSDLSAVRNISRELANYGFGVIRFDFTGLGQSEGEFKDSHFSANVQDLIDVSAYMEKHFQAPSLLVGHSLGGAAVIIAGQKLENIKAIATIGAPAETSHVEHLFETAREELTHKQETRINIGGRPFTIDAKFLEELDRQSVKSTLKEMRKPILILHSPQDKIVSIENAREIYNHAYHPKSFISLDGADHLLSKKEDSVYSGKMIGTWVDKFLPAKPLKVIDTYGEQVVGHLDLEEDHFTTTIQTAKHTIIADEPASVGGDDFGPSPYELLNSALAACTAMTLKLYAERKKWPLEEVYVYLSHSRKHVEDLKSDRNEKIDVIEKKLKLVGDLDASQRERLKEIASKCPVHRTLITTTQINTEIID</sequence>
<dbReference type="PANTHER" id="PTHR39624:SF2">
    <property type="entry name" value="OSMC-LIKE PROTEIN"/>
    <property type="match status" value="1"/>
</dbReference>
<dbReference type="ESTHER" id="9bact-a0a0p7c1k1">
    <property type="family name" value="Est-OsmC"/>
</dbReference>
<dbReference type="SUPFAM" id="SSF82784">
    <property type="entry name" value="OsmC-like"/>
    <property type="match status" value="1"/>
</dbReference>
<dbReference type="OrthoDB" id="9791538at2"/>
<dbReference type="PANTHER" id="PTHR39624">
    <property type="entry name" value="PROTEIN INVOLVED IN RIMO-MEDIATED BETA-METHYLTHIOLATION OF RIBOSOMAL PROTEIN S12 YCAO"/>
    <property type="match status" value="1"/>
</dbReference>
<name>A0A0P7C1K1_9BACT</name>
<dbReference type="AlphaFoldDB" id="A0A0P7C1K1"/>
<keyword evidence="3" id="KW-1185">Reference proteome</keyword>
<dbReference type="InterPro" id="IPR003718">
    <property type="entry name" value="OsmC/Ohr_fam"/>
</dbReference>
<dbReference type="Proteomes" id="UP000050454">
    <property type="component" value="Unassembled WGS sequence"/>
</dbReference>
<dbReference type="PATRIC" id="fig|1605367.3.peg.3741"/>
<evidence type="ECO:0000259" key="1">
    <source>
        <dbReference type="Pfam" id="PF12146"/>
    </source>
</evidence>
<reference evidence="2 3" key="1">
    <citation type="submission" date="2015-07" db="EMBL/GenBank/DDBJ databases">
        <title>The draft genome sequence of Leadbetterella sp. JN14-9.</title>
        <authorList>
            <person name="Liu Y."/>
            <person name="Du J."/>
            <person name="Shao Z."/>
        </authorList>
    </citation>
    <scope>NUCLEOTIDE SEQUENCE [LARGE SCALE GENOMIC DNA]</scope>
    <source>
        <strain evidence="2 3">JN14-9</strain>
    </source>
</reference>
<evidence type="ECO:0000313" key="2">
    <source>
        <dbReference type="EMBL" id="KPM47893.1"/>
    </source>
</evidence>
<accession>A0A0P7C1K1</accession>
<proteinExistence type="predicted"/>
<dbReference type="STRING" id="1605367.AFM12_11700"/>
<dbReference type="InterPro" id="IPR029058">
    <property type="entry name" value="AB_hydrolase_fold"/>
</dbReference>
<dbReference type="RefSeq" id="WP_055148410.1">
    <property type="nucleotide sequence ID" value="NZ_JXSZ01000009.1"/>
</dbReference>
<dbReference type="Gene3D" id="3.40.50.1820">
    <property type="entry name" value="alpha/beta hydrolase"/>
    <property type="match status" value="1"/>
</dbReference>
<comment type="caution">
    <text evidence="2">The sequence shown here is derived from an EMBL/GenBank/DDBJ whole genome shotgun (WGS) entry which is preliminary data.</text>
</comment>
<gene>
    <name evidence="2" type="ORF">AFM12_11700</name>
</gene>